<accession>A0A0M9F0K9</accession>
<dbReference type="Pfam" id="PF04774">
    <property type="entry name" value="HABP4_PAI-RBP1"/>
    <property type="match status" value="1"/>
</dbReference>
<feature type="domain" description="Hyaluronan/mRNA-binding protein" evidence="2">
    <location>
        <begin position="158"/>
        <end position="187"/>
    </location>
</feature>
<dbReference type="Proteomes" id="UP000037904">
    <property type="component" value="Unassembled WGS sequence"/>
</dbReference>
<name>A0A0M9F0K9_FUSLA</name>
<sequence length="242" mass="27103">MLSFPSLNIVLRTNRLAPVSPLHHPIAYIFTSHQLANQLNTVHCPLSLTIIRRIGAITLSFYHYKLCVKKSLVDNLPLQGQTTCLTKLEATSHLTHPIHILNYHTLKSTPLSHTLTMTRSHKANDRDHKGIAEGTMLPTETVPRFFGKNGFADVDPKKVKKDGSGRGNWGTVNDDIAGEQFTFTNTRRRSNSSSFSHVTDFKTKFEVNEPEPVFEESLHGPEEEDHEDLTKTDSSESGRSSS</sequence>
<dbReference type="EMBL" id="JXCE01000044">
    <property type="protein sequence ID" value="KPA43336.1"/>
    <property type="molecule type" value="Genomic_DNA"/>
</dbReference>
<organism evidence="3 4">
    <name type="scientific">Fusarium langsethiae</name>
    <dbReference type="NCBI Taxonomy" id="179993"/>
    <lineage>
        <taxon>Eukaryota</taxon>
        <taxon>Fungi</taxon>
        <taxon>Dikarya</taxon>
        <taxon>Ascomycota</taxon>
        <taxon>Pezizomycotina</taxon>
        <taxon>Sordariomycetes</taxon>
        <taxon>Hypocreomycetidae</taxon>
        <taxon>Hypocreales</taxon>
        <taxon>Nectriaceae</taxon>
        <taxon>Fusarium</taxon>
    </lineage>
</organism>
<feature type="compositionally biased region" description="Low complexity" evidence="1">
    <location>
        <begin position="186"/>
        <end position="196"/>
    </location>
</feature>
<keyword evidence="4" id="KW-1185">Reference proteome</keyword>
<evidence type="ECO:0000259" key="2">
    <source>
        <dbReference type="Pfam" id="PF04774"/>
    </source>
</evidence>
<proteinExistence type="predicted"/>
<dbReference type="OrthoDB" id="2122308at2759"/>
<comment type="caution">
    <text evidence="3">The sequence shown here is derived from an EMBL/GenBank/DDBJ whole genome shotgun (WGS) entry which is preliminary data.</text>
</comment>
<gene>
    <name evidence="3" type="ORF">FLAG1_03715</name>
</gene>
<feature type="region of interest" description="Disordered" evidence="1">
    <location>
        <begin position="186"/>
        <end position="242"/>
    </location>
</feature>
<protein>
    <submittedName>
        <fullName evidence="3">Stf2</fullName>
    </submittedName>
</protein>
<dbReference type="InterPro" id="IPR006861">
    <property type="entry name" value="HABP4_PAIRBP1-bd"/>
</dbReference>
<dbReference type="AlphaFoldDB" id="A0A0M9F0K9"/>
<evidence type="ECO:0000313" key="4">
    <source>
        <dbReference type="Proteomes" id="UP000037904"/>
    </source>
</evidence>
<reference evidence="3 4" key="1">
    <citation type="submission" date="2015-04" db="EMBL/GenBank/DDBJ databases">
        <title>The draft genome sequence of Fusarium langsethiae, a T-2/HT-2 mycotoxin producer.</title>
        <authorList>
            <person name="Lysoe E."/>
            <person name="Divon H.H."/>
            <person name="Terzi V."/>
            <person name="Orru L."/>
            <person name="Lamontanara A."/>
            <person name="Kolseth A.-K."/>
            <person name="Frandsen R.J."/>
            <person name="Nielsen K."/>
            <person name="Thrane U."/>
        </authorList>
    </citation>
    <scope>NUCLEOTIDE SEQUENCE [LARGE SCALE GENOMIC DNA]</scope>
    <source>
        <strain evidence="3 4">Fl201059</strain>
    </source>
</reference>
<evidence type="ECO:0000313" key="3">
    <source>
        <dbReference type="EMBL" id="KPA43336.1"/>
    </source>
</evidence>
<evidence type="ECO:0000256" key="1">
    <source>
        <dbReference type="SAM" id="MobiDB-lite"/>
    </source>
</evidence>